<evidence type="ECO:0000256" key="9">
    <source>
        <dbReference type="PIRSR" id="PIRSR634015-3"/>
    </source>
</evidence>
<name>A0A822ZSH1_NELNU</name>
<comment type="subcellular location">
    <subcellularLocation>
        <location evidence="1">Cytoplasm</location>
    </subcellularLocation>
</comment>
<keyword evidence="12" id="KW-1185">Reference proteome</keyword>
<dbReference type="Gene3D" id="1.10.390.10">
    <property type="entry name" value="Neutral Protease Domain 2"/>
    <property type="match status" value="1"/>
</dbReference>
<feature type="binding site" evidence="9">
    <location>
        <position position="25"/>
    </location>
    <ligand>
        <name>Zn(2+)</name>
        <dbReference type="ChEBI" id="CHEBI:29105"/>
        <note>catalytic</note>
    </ligand>
</feature>
<dbReference type="InterPro" id="IPR014782">
    <property type="entry name" value="Peptidase_M1_dom"/>
</dbReference>
<protein>
    <recommendedName>
        <fullName evidence="10">Peptidase M1 membrane alanine aminopeptidase domain-containing protein</fullName>
    </recommendedName>
</protein>
<dbReference type="GO" id="GO:0008270">
    <property type="term" value="F:zinc ion binding"/>
    <property type="evidence" value="ECO:0007669"/>
    <property type="project" value="InterPro"/>
</dbReference>
<dbReference type="PANTHER" id="PTHR45726">
    <property type="entry name" value="LEUKOTRIENE A-4 HYDROLASE"/>
    <property type="match status" value="1"/>
</dbReference>
<keyword evidence="6" id="KW-0378">Hydrolase</keyword>
<keyword evidence="8" id="KW-0482">Metalloprotease</keyword>
<evidence type="ECO:0000256" key="7">
    <source>
        <dbReference type="ARBA" id="ARBA00022833"/>
    </source>
</evidence>
<evidence type="ECO:0000256" key="8">
    <source>
        <dbReference type="ARBA" id="ARBA00023049"/>
    </source>
</evidence>
<accession>A0A822ZSH1</accession>
<keyword evidence="5 9" id="KW-0479">Metal-binding</keyword>
<evidence type="ECO:0000256" key="6">
    <source>
        <dbReference type="ARBA" id="ARBA00022801"/>
    </source>
</evidence>
<dbReference type="InterPro" id="IPR001930">
    <property type="entry name" value="Peptidase_M1"/>
</dbReference>
<evidence type="ECO:0000256" key="3">
    <source>
        <dbReference type="ARBA" id="ARBA00022490"/>
    </source>
</evidence>
<comment type="similarity">
    <text evidence="2">Belongs to the peptidase M1 family.</text>
</comment>
<dbReference type="Gene3D" id="3.30.2010.30">
    <property type="match status" value="1"/>
</dbReference>
<dbReference type="EMBL" id="DUZY01000007">
    <property type="protein sequence ID" value="DAD44798.1"/>
    <property type="molecule type" value="Genomic_DNA"/>
</dbReference>
<dbReference type="InterPro" id="IPR027268">
    <property type="entry name" value="Peptidase_M4/M1_CTD_sf"/>
</dbReference>
<dbReference type="PANTHER" id="PTHR45726:SF3">
    <property type="entry name" value="LEUKOTRIENE A-4 HYDROLASE"/>
    <property type="match status" value="1"/>
</dbReference>
<reference evidence="11 12" key="1">
    <citation type="journal article" date="2020" name="Mol. Biol. Evol.">
        <title>Distinct Expression and Methylation Patterns for Genes with Different Fates following a Single Whole-Genome Duplication in Flowering Plants.</title>
        <authorList>
            <person name="Shi T."/>
            <person name="Rahmani R.S."/>
            <person name="Gugger P.F."/>
            <person name="Wang M."/>
            <person name="Li H."/>
            <person name="Zhang Y."/>
            <person name="Li Z."/>
            <person name="Wang Q."/>
            <person name="Van de Peer Y."/>
            <person name="Marchal K."/>
            <person name="Chen J."/>
        </authorList>
    </citation>
    <scope>NUCLEOTIDE SEQUENCE [LARGE SCALE GENOMIC DNA]</scope>
    <source>
        <tissue evidence="11">Leaf</tissue>
    </source>
</reference>
<feature type="binding site" evidence="9">
    <location>
        <position position="44"/>
    </location>
    <ligand>
        <name>Zn(2+)</name>
        <dbReference type="ChEBI" id="CHEBI:29105"/>
        <note>catalytic</note>
    </ligand>
</feature>
<dbReference type="GO" id="GO:0005737">
    <property type="term" value="C:cytoplasm"/>
    <property type="evidence" value="ECO:0007669"/>
    <property type="project" value="UniProtKB-SubCell"/>
</dbReference>
<evidence type="ECO:0000256" key="1">
    <source>
        <dbReference type="ARBA" id="ARBA00004496"/>
    </source>
</evidence>
<evidence type="ECO:0000256" key="5">
    <source>
        <dbReference type="ARBA" id="ARBA00022723"/>
    </source>
</evidence>
<dbReference type="Pfam" id="PF01433">
    <property type="entry name" value="Peptidase_M1"/>
    <property type="match status" value="1"/>
</dbReference>
<evidence type="ECO:0000313" key="11">
    <source>
        <dbReference type="EMBL" id="DAD44798.1"/>
    </source>
</evidence>
<feature type="binding site" evidence="9">
    <location>
        <position position="21"/>
    </location>
    <ligand>
        <name>Zn(2+)</name>
        <dbReference type="ChEBI" id="CHEBI:29105"/>
        <note>catalytic</note>
    </ligand>
</feature>
<gene>
    <name evidence="11" type="ORF">HUJ06_003028</name>
</gene>
<dbReference type="AlphaFoldDB" id="A0A822ZSH1"/>
<evidence type="ECO:0000256" key="4">
    <source>
        <dbReference type="ARBA" id="ARBA00022670"/>
    </source>
</evidence>
<dbReference type="Proteomes" id="UP000607653">
    <property type="component" value="Unassembled WGS sequence"/>
</dbReference>
<evidence type="ECO:0000256" key="2">
    <source>
        <dbReference type="ARBA" id="ARBA00010136"/>
    </source>
</evidence>
<dbReference type="GO" id="GO:0006508">
    <property type="term" value="P:proteolysis"/>
    <property type="evidence" value="ECO:0007669"/>
    <property type="project" value="UniProtKB-KW"/>
</dbReference>
<feature type="domain" description="Peptidase M1 membrane alanine aminopeptidase" evidence="10">
    <location>
        <begin position="16"/>
        <end position="63"/>
    </location>
</feature>
<sequence>MVFLTRTAIKGDAGGAQVVAHEFAHSWTGNLITNKTNEDFWLNEGFTTYAERRIIEVVQGEDRAALSIGMGWRGIPVDAFEPVSNIYSKIVLLANEFRLGRMPREDEVADWPGQEWELYLENLHKSAEA</sequence>
<keyword evidence="3" id="KW-0963">Cytoplasm</keyword>
<evidence type="ECO:0000259" key="10">
    <source>
        <dbReference type="Pfam" id="PF01433"/>
    </source>
</evidence>
<comment type="cofactor">
    <cofactor evidence="9">
        <name>Zn(2+)</name>
        <dbReference type="ChEBI" id="CHEBI:29105"/>
    </cofactor>
    <text evidence="9">Binds 1 zinc ion per subunit.</text>
</comment>
<dbReference type="PRINTS" id="PR00756">
    <property type="entry name" value="ALADIPTASE"/>
</dbReference>
<evidence type="ECO:0000313" key="12">
    <source>
        <dbReference type="Proteomes" id="UP000607653"/>
    </source>
</evidence>
<dbReference type="SUPFAM" id="SSF55486">
    <property type="entry name" value="Metalloproteases ('zincins'), catalytic domain"/>
    <property type="match status" value="1"/>
</dbReference>
<proteinExistence type="inferred from homology"/>
<keyword evidence="4" id="KW-0645">Protease</keyword>
<dbReference type="InterPro" id="IPR034015">
    <property type="entry name" value="M1_LTA4H"/>
</dbReference>
<organism evidence="11 12">
    <name type="scientific">Nelumbo nucifera</name>
    <name type="common">Sacred lotus</name>
    <dbReference type="NCBI Taxonomy" id="4432"/>
    <lineage>
        <taxon>Eukaryota</taxon>
        <taxon>Viridiplantae</taxon>
        <taxon>Streptophyta</taxon>
        <taxon>Embryophyta</taxon>
        <taxon>Tracheophyta</taxon>
        <taxon>Spermatophyta</taxon>
        <taxon>Magnoliopsida</taxon>
        <taxon>Proteales</taxon>
        <taxon>Nelumbonaceae</taxon>
        <taxon>Nelumbo</taxon>
    </lineage>
</organism>
<comment type="caution">
    <text evidence="11">The sequence shown here is derived from an EMBL/GenBank/DDBJ whole genome shotgun (WGS) entry which is preliminary data.</text>
</comment>
<dbReference type="GO" id="GO:0008237">
    <property type="term" value="F:metallopeptidase activity"/>
    <property type="evidence" value="ECO:0007669"/>
    <property type="project" value="UniProtKB-KW"/>
</dbReference>
<keyword evidence="7 9" id="KW-0862">Zinc</keyword>